<feature type="region of interest" description="Disordered" evidence="1">
    <location>
        <begin position="117"/>
        <end position="137"/>
    </location>
</feature>
<dbReference type="AlphaFoldDB" id="A0A822YSK7"/>
<dbReference type="Proteomes" id="UP000607653">
    <property type="component" value="Unassembled WGS sequence"/>
</dbReference>
<name>A0A822YSK7_NELNU</name>
<feature type="compositionally biased region" description="Polar residues" evidence="1">
    <location>
        <begin position="128"/>
        <end position="137"/>
    </location>
</feature>
<comment type="caution">
    <text evidence="2">The sequence shown here is derived from an EMBL/GenBank/DDBJ whole genome shotgun (WGS) entry which is preliminary data.</text>
</comment>
<evidence type="ECO:0000313" key="2">
    <source>
        <dbReference type="EMBL" id="DAD35632.1"/>
    </source>
</evidence>
<gene>
    <name evidence="2" type="ORF">HUJ06_006272</name>
</gene>
<sequence>MCTRTSTRKPNQLSPVGLSNSDLGLKCQIRPRPIYHGFGCHAFPTFSAIMHGHMQLHCATPSLACSAMVIASGFGQINSHCLYPSELEKAYIKSKCLTISIWVGNWNMPMIRHASSSRTQEEAREIELSTTGNIDPM</sequence>
<organism evidence="2 3">
    <name type="scientific">Nelumbo nucifera</name>
    <name type="common">Sacred lotus</name>
    <dbReference type="NCBI Taxonomy" id="4432"/>
    <lineage>
        <taxon>Eukaryota</taxon>
        <taxon>Viridiplantae</taxon>
        <taxon>Streptophyta</taxon>
        <taxon>Embryophyta</taxon>
        <taxon>Tracheophyta</taxon>
        <taxon>Spermatophyta</taxon>
        <taxon>Magnoliopsida</taxon>
        <taxon>Proteales</taxon>
        <taxon>Nelumbonaceae</taxon>
        <taxon>Nelumbo</taxon>
    </lineage>
</organism>
<evidence type="ECO:0000313" key="3">
    <source>
        <dbReference type="Proteomes" id="UP000607653"/>
    </source>
</evidence>
<proteinExistence type="predicted"/>
<protein>
    <submittedName>
        <fullName evidence="2">Uncharacterized protein</fullName>
    </submittedName>
</protein>
<keyword evidence="3" id="KW-1185">Reference proteome</keyword>
<accession>A0A822YSK7</accession>
<reference evidence="2 3" key="1">
    <citation type="journal article" date="2020" name="Mol. Biol. Evol.">
        <title>Distinct Expression and Methylation Patterns for Genes with Different Fates following a Single Whole-Genome Duplication in Flowering Plants.</title>
        <authorList>
            <person name="Shi T."/>
            <person name="Rahmani R.S."/>
            <person name="Gugger P.F."/>
            <person name="Wang M."/>
            <person name="Li H."/>
            <person name="Zhang Y."/>
            <person name="Li Z."/>
            <person name="Wang Q."/>
            <person name="Van de Peer Y."/>
            <person name="Marchal K."/>
            <person name="Chen J."/>
        </authorList>
    </citation>
    <scope>NUCLEOTIDE SEQUENCE [LARGE SCALE GENOMIC DNA]</scope>
    <source>
        <tissue evidence="2">Leaf</tissue>
    </source>
</reference>
<evidence type="ECO:0000256" key="1">
    <source>
        <dbReference type="SAM" id="MobiDB-lite"/>
    </source>
</evidence>
<dbReference type="EMBL" id="DUZY01000004">
    <property type="protein sequence ID" value="DAD35632.1"/>
    <property type="molecule type" value="Genomic_DNA"/>
</dbReference>